<reference evidence="1" key="1">
    <citation type="journal article" date="2021" name="Proc. Natl. Acad. Sci. U.S.A.">
        <title>A Catalog of Tens of Thousands of Viruses from Human Metagenomes Reveals Hidden Associations with Chronic Diseases.</title>
        <authorList>
            <person name="Tisza M.J."/>
            <person name="Buck C.B."/>
        </authorList>
    </citation>
    <scope>NUCLEOTIDE SEQUENCE</scope>
    <source>
        <strain evidence="1">CtbbV81</strain>
    </source>
</reference>
<protein>
    <submittedName>
        <fullName evidence="1">Uncharacterized protein</fullName>
    </submittedName>
</protein>
<sequence>MNNVYLVQRKSGNVVVSIMRNKSDNTYSFVNLTKNHICPCRFDSVEDALKDMYKKILNGEIIGYFKLKEMKNEH</sequence>
<proteinExistence type="predicted"/>
<organism evidence="1">
    <name type="scientific">Siphoviridae sp. ctbbV81</name>
    <dbReference type="NCBI Taxonomy" id="2827900"/>
    <lineage>
        <taxon>Viruses</taxon>
        <taxon>Duplodnaviria</taxon>
        <taxon>Heunggongvirae</taxon>
        <taxon>Uroviricota</taxon>
        <taxon>Caudoviricetes</taxon>
    </lineage>
</organism>
<dbReference type="EMBL" id="BK032878">
    <property type="protein sequence ID" value="DAF65469.1"/>
    <property type="molecule type" value="Genomic_DNA"/>
</dbReference>
<name>A0A8S5TQQ8_9CAUD</name>
<accession>A0A8S5TQQ8</accession>
<evidence type="ECO:0000313" key="1">
    <source>
        <dbReference type="EMBL" id="DAF65469.1"/>
    </source>
</evidence>